<name>A0A5N3ULJ1_MUNMU</name>
<dbReference type="Proteomes" id="UP000326458">
    <property type="component" value="Unassembled WGS sequence"/>
</dbReference>
<comment type="caution">
    <text evidence="2">The sequence shown here is derived from an EMBL/GenBank/DDBJ whole genome shotgun (WGS) entry which is preliminary data.</text>
</comment>
<dbReference type="FunFam" id="2.60.40.10:FF:001713">
    <property type="entry name" value="Immunoglobulin lambda variable 3-19"/>
    <property type="match status" value="1"/>
</dbReference>
<feature type="domain" description="Ig-like" evidence="1">
    <location>
        <begin position="1"/>
        <end position="91"/>
    </location>
</feature>
<dbReference type="InterPro" id="IPR003599">
    <property type="entry name" value="Ig_sub"/>
</dbReference>
<evidence type="ECO:0000313" key="2">
    <source>
        <dbReference type="EMBL" id="KAB0337442.1"/>
    </source>
</evidence>
<gene>
    <name evidence="2" type="ORF">FD754_025190</name>
</gene>
<keyword evidence="3" id="KW-1185">Reference proteome</keyword>
<sequence length="176" mass="18744">HVVTSQLTQLPAVSVPLGQTASVTCQGDNIGSSYAHWYQQKPGQAPVLVVYESSEGPIGMPDRFSGSSSGNTATLTIIGAQAEDEANYHCQSAGVHSCALFGTSVPDCGGFPQEVCFSVTCFMSDLKQGRPGSKRGSSSRDSCYKSRQLIKKQRYHVASKGSYSQIMVFTVVVYGC</sequence>
<organism evidence="2 3">
    <name type="scientific">Muntiacus muntjak</name>
    <name type="common">Barking deer</name>
    <name type="synonym">Indian muntjac</name>
    <dbReference type="NCBI Taxonomy" id="9888"/>
    <lineage>
        <taxon>Eukaryota</taxon>
        <taxon>Metazoa</taxon>
        <taxon>Chordata</taxon>
        <taxon>Craniata</taxon>
        <taxon>Vertebrata</taxon>
        <taxon>Euteleostomi</taxon>
        <taxon>Mammalia</taxon>
        <taxon>Eutheria</taxon>
        <taxon>Laurasiatheria</taxon>
        <taxon>Artiodactyla</taxon>
        <taxon>Ruminantia</taxon>
        <taxon>Pecora</taxon>
        <taxon>Cervidae</taxon>
        <taxon>Muntiacinae</taxon>
        <taxon>Muntiacus</taxon>
    </lineage>
</organism>
<dbReference type="SMART" id="SM00406">
    <property type="entry name" value="IGv"/>
    <property type="match status" value="1"/>
</dbReference>
<dbReference type="PANTHER" id="PTHR23267">
    <property type="entry name" value="IMMUNOGLOBULIN LIGHT CHAIN"/>
    <property type="match status" value="1"/>
</dbReference>
<dbReference type="Gene3D" id="2.60.40.10">
    <property type="entry name" value="Immunoglobulins"/>
    <property type="match status" value="1"/>
</dbReference>
<reference evidence="2 3" key="1">
    <citation type="submission" date="2019-06" db="EMBL/GenBank/DDBJ databases">
        <title>Discovery of a novel chromosome fission-fusion reversal in muntjac.</title>
        <authorList>
            <person name="Mudd A.B."/>
            <person name="Bredeson J.V."/>
            <person name="Baum R."/>
            <person name="Hockemeyer D."/>
            <person name="Rokhsar D.S."/>
        </authorList>
    </citation>
    <scope>NUCLEOTIDE SEQUENCE [LARGE SCALE GENOMIC DNA]</scope>
    <source>
        <strain evidence="2">UTSW_UCB_Mm</strain>
        <tissue evidence="2">Fibroblast cell line</tissue>
    </source>
</reference>
<evidence type="ECO:0000259" key="1">
    <source>
        <dbReference type="PROSITE" id="PS50835"/>
    </source>
</evidence>
<dbReference type="InterPro" id="IPR013783">
    <property type="entry name" value="Ig-like_fold"/>
</dbReference>
<dbReference type="InterPro" id="IPR050150">
    <property type="entry name" value="IgV_Light_Chain"/>
</dbReference>
<dbReference type="SUPFAM" id="SSF48726">
    <property type="entry name" value="Immunoglobulin"/>
    <property type="match status" value="1"/>
</dbReference>
<dbReference type="Pfam" id="PF07686">
    <property type="entry name" value="V-set"/>
    <property type="match status" value="1"/>
</dbReference>
<dbReference type="InterPro" id="IPR007110">
    <property type="entry name" value="Ig-like_dom"/>
</dbReference>
<dbReference type="SMART" id="SM00409">
    <property type="entry name" value="IG"/>
    <property type="match status" value="1"/>
</dbReference>
<feature type="non-terminal residue" evidence="2">
    <location>
        <position position="1"/>
    </location>
</feature>
<proteinExistence type="predicted"/>
<dbReference type="PROSITE" id="PS50835">
    <property type="entry name" value="IG_LIKE"/>
    <property type="match status" value="1"/>
</dbReference>
<accession>A0A5N3ULJ1</accession>
<evidence type="ECO:0000313" key="3">
    <source>
        <dbReference type="Proteomes" id="UP000326458"/>
    </source>
</evidence>
<dbReference type="EMBL" id="VCEA01009294">
    <property type="protein sequence ID" value="KAB0337442.1"/>
    <property type="molecule type" value="Genomic_DNA"/>
</dbReference>
<dbReference type="InterPro" id="IPR013106">
    <property type="entry name" value="Ig_V-set"/>
</dbReference>
<dbReference type="InterPro" id="IPR036179">
    <property type="entry name" value="Ig-like_dom_sf"/>
</dbReference>
<protein>
    <recommendedName>
        <fullName evidence="1">Ig-like domain-containing protein</fullName>
    </recommendedName>
</protein>
<dbReference type="AlphaFoldDB" id="A0A5N3ULJ1"/>